<dbReference type="EMBL" id="OIVN01001068">
    <property type="protein sequence ID" value="SPC89445.1"/>
    <property type="molecule type" value="Genomic_DNA"/>
</dbReference>
<comment type="cofactor">
    <cofactor evidence="1">
        <name>a divalent metal cation</name>
        <dbReference type="ChEBI" id="CHEBI:60240"/>
    </cofactor>
</comment>
<evidence type="ECO:0000256" key="3">
    <source>
        <dbReference type="ARBA" id="ARBA00006958"/>
    </source>
</evidence>
<feature type="domain" description="DDE Tnp4" evidence="8">
    <location>
        <begin position="56"/>
        <end position="215"/>
    </location>
</feature>
<protein>
    <recommendedName>
        <fullName evidence="8">DDE Tnp4 domain-containing protein</fullName>
    </recommendedName>
</protein>
<evidence type="ECO:0000256" key="5">
    <source>
        <dbReference type="ARBA" id="ARBA00022723"/>
    </source>
</evidence>
<organism evidence="9">
    <name type="scientific">Fagus sylvatica</name>
    <name type="common">Beechnut</name>
    <dbReference type="NCBI Taxonomy" id="28930"/>
    <lineage>
        <taxon>Eukaryota</taxon>
        <taxon>Viridiplantae</taxon>
        <taxon>Streptophyta</taxon>
        <taxon>Embryophyta</taxon>
        <taxon>Tracheophyta</taxon>
        <taxon>Spermatophyta</taxon>
        <taxon>Magnoliopsida</taxon>
        <taxon>eudicotyledons</taxon>
        <taxon>Gunneridae</taxon>
        <taxon>Pentapetalae</taxon>
        <taxon>rosids</taxon>
        <taxon>fabids</taxon>
        <taxon>Fagales</taxon>
        <taxon>Fagaceae</taxon>
        <taxon>Fagus</taxon>
    </lineage>
</organism>
<evidence type="ECO:0000256" key="1">
    <source>
        <dbReference type="ARBA" id="ARBA00001968"/>
    </source>
</evidence>
<gene>
    <name evidence="9" type="ORF">FSB_LOCUS17327</name>
</gene>
<dbReference type="InterPro" id="IPR045249">
    <property type="entry name" value="HARBI1-like"/>
</dbReference>
<evidence type="ECO:0000256" key="4">
    <source>
        <dbReference type="ARBA" id="ARBA00022722"/>
    </source>
</evidence>
<dbReference type="InterPro" id="IPR027806">
    <property type="entry name" value="HARBI1_dom"/>
</dbReference>
<keyword evidence="4" id="KW-0540">Nuclease</keyword>
<keyword evidence="6" id="KW-0378">Hydrolase</keyword>
<dbReference type="AlphaFoldDB" id="A0A2N9FQN1"/>
<comment type="subcellular location">
    <subcellularLocation>
        <location evidence="2">Nucleus</location>
    </subcellularLocation>
</comment>
<evidence type="ECO:0000256" key="7">
    <source>
        <dbReference type="ARBA" id="ARBA00023242"/>
    </source>
</evidence>
<name>A0A2N9FQN1_FAGSY</name>
<evidence type="ECO:0000256" key="2">
    <source>
        <dbReference type="ARBA" id="ARBA00004123"/>
    </source>
</evidence>
<dbReference type="Pfam" id="PF13359">
    <property type="entry name" value="DDE_Tnp_4"/>
    <property type="match status" value="1"/>
</dbReference>
<dbReference type="GO" id="GO:0005634">
    <property type="term" value="C:nucleus"/>
    <property type="evidence" value="ECO:0007669"/>
    <property type="project" value="UniProtKB-SubCell"/>
</dbReference>
<dbReference type="PANTHER" id="PTHR22930:SF228">
    <property type="entry name" value="PROTEIN ALP1-LIKE"/>
    <property type="match status" value="1"/>
</dbReference>
<proteinExistence type="inferred from homology"/>
<evidence type="ECO:0000313" key="9">
    <source>
        <dbReference type="EMBL" id="SPC89445.1"/>
    </source>
</evidence>
<evidence type="ECO:0000259" key="8">
    <source>
        <dbReference type="Pfam" id="PF13359"/>
    </source>
</evidence>
<dbReference type="PANTHER" id="PTHR22930">
    <property type="match status" value="1"/>
</dbReference>
<dbReference type="GO" id="GO:0016787">
    <property type="term" value="F:hydrolase activity"/>
    <property type="evidence" value="ECO:0007669"/>
    <property type="project" value="UniProtKB-KW"/>
</dbReference>
<dbReference type="GO" id="GO:0004518">
    <property type="term" value="F:nuclease activity"/>
    <property type="evidence" value="ECO:0007669"/>
    <property type="project" value="UniProtKB-KW"/>
</dbReference>
<comment type="similarity">
    <text evidence="3">Belongs to the HARBI1 family.</text>
</comment>
<keyword evidence="7" id="KW-0539">Nucleus</keyword>
<reference evidence="9" key="1">
    <citation type="submission" date="2018-02" db="EMBL/GenBank/DDBJ databases">
        <authorList>
            <person name="Cohen D.B."/>
            <person name="Kent A.D."/>
        </authorList>
    </citation>
    <scope>NUCLEOTIDE SEQUENCE</scope>
</reference>
<evidence type="ECO:0000256" key="6">
    <source>
        <dbReference type="ARBA" id="ARBA00022801"/>
    </source>
</evidence>
<keyword evidence="5" id="KW-0479">Metal-binding</keyword>
<sequence>MDNRKIRNNFMAAIASVLAVGALILEDIRLPGNEMHPDIRNNRRFYPYFKDCIGAIDGTHIRASVPIEIQGRFRGRKDGTTQNVLAAITFDLKFCYVLAGWEGSAHDSRVLDDALHRSKGLKIPEGKYYLGDAGYGNKTGILSPYRKVRYHLQEFSDHPPENAQELFNLRHSSLRTTIERGFGVLKKRFRVLGAEPFWSFETQVEVVLACCVLHNHIVGVDPDDPIMGDTTSEAHPTHAQYLNKKIEFYDQMAIVVGKDLATGSYAFSWGDETSPNPVVELDGPVDANELYEAVMSTEGFAEEMLASAFDYMIQEEKVGRAFMAKAPKLRKLWLENYFSKNM</sequence>
<dbReference type="GO" id="GO:0046872">
    <property type="term" value="F:metal ion binding"/>
    <property type="evidence" value="ECO:0007669"/>
    <property type="project" value="UniProtKB-KW"/>
</dbReference>
<accession>A0A2N9FQN1</accession>